<dbReference type="SUPFAM" id="SSF49265">
    <property type="entry name" value="Fibronectin type III"/>
    <property type="match status" value="2"/>
</dbReference>
<dbReference type="EMBL" id="JAWJWE010000045">
    <property type="protein sequence ID" value="KAK6617098.1"/>
    <property type="molecule type" value="Genomic_DNA"/>
</dbReference>
<keyword evidence="10" id="KW-0472">Membrane</keyword>
<dbReference type="Pfam" id="PF13927">
    <property type="entry name" value="Ig_3"/>
    <property type="match status" value="1"/>
</dbReference>
<dbReference type="PANTHER" id="PTHR44170:SF56">
    <property type="entry name" value="FIBRONECTIN TYPE-III DOMAIN-CONTAINING PROTEIN"/>
    <property type="match status" value="1"/>
</dbReference>
<evidence type="ECO:0000313" key="19">
    <source>
        <dbReference type="Proteomes" id="UP001372834"/>
    </source>
</evidence>
<dbReference type="InterPro" id="IPR036179">
    <property type="entry name" value="Ig-like_dom_sf"/>
</dbReference>
<comment type="caution">
    <text evidence="18">The sequence shown here is derived from an EMBL/GenBank/DDBJ whole genome shotgun (WGS) entry which is preliminary data.</text>
</comment>
<evidence type="ECO:0000256" key="7">
    <source>
        <dbReference type="ARBA" id="ARBA00022801"/>
    </source>
</evidence>
<dbReference type="InterPro" id="IPR007110">
    <property type="entry name" value="Ig-like_dom"/>
</dbReference>
<dbReference type="GO" id="GO:0098609">
    <property type="term" value="P:cell-cell adhesion"/>
    <property type="evidence" value="ECO:0007669"/>
    <property type="project" value="TreeGrafter"/>
</dbReference>
<keyword evidence="12" id="KW-0675">Receptor</keyword>
<evidence type="ECO:0000256" key="6">
    <source>
        <dbReference type="ARBA" id="ARBA00022737"/>
    </source>
</evidence>
<accession>A0AAN8NYW2</accession>
<evidence type="ECO:0000256" key="1">
    <source>
        <dbReference type="ARBA" id="ARBA00004167"/>
    </source>
</evidence>
<dbReference type="Proteomes" id="UP001372834">
    <property type="component" value="Unassembled WGS sequence"/>
</dbReference>
<keyword evidence="4" id="KW-0812">Transmembrane</keyword>
<evidence type="ECO:0000256" key="15">
    <source>
        <dbReference type="ARBA" id="ARBA00051722"/>
    </source>
</evidence>
<keyword evidence="6" id="KW-0677">Repeat</keyword>
<dbReference type="FunFam" id="2.60.40.10:FF:001197">
    <property type="entry name" value="tyrosine-protein phosphatase Lar isoform X1"/>
    <property type="match status" value="1"/>
</dbReference>
<evidence type="ECO:0000256" key="13">
    <source>
        <dbReference type="ARBA" id="ARBA00023180"/>
    </source>
</evidence>
<dbReference type="Pfam" id="PF07679">
    <property type="entry name" value="I-set"/>
    <property type="match status" value="1"/>
</dbReference>
<sequence>MTLTKEKLWYLEVEFGSRYLSPISGRNLKETILRVSLTKELFLSSHTFHLLGGALFRIDPVNISRDEAVYECTAENKVGDVVTAKATLQVYNAEELPSGFPKIAPPPSSKVVEVNHTAVLHCAATGNPTPEISWVRNMFPIDVAANPRYSITDKPMPGTLHIIDSVEDDHGTYECIAENSLGTEYSRPTTLHVKERRVAPKFTIKPPPVHEVMLGDNLNLTCVAAGSPMPRVKWRKGVATDLTPEDQIPIGRNILKLTNIQESENYTCIASSVMALIETTTLVKVQSLPSAPTNLQVSDVTATSAQLSWSYTGPEEIQYYVIQCKPKHANQDFSEISGVITSYYAVRSLSPYTEYEMSVIAVNNIGRGPPSQSVVVTTGETADLAIGNTIFISNKPQPGTAPRNVQVRPLSSSTMVIQWDEPETANGQVTGYKVYYTTNPQLPIASWESQMVDVNHLTTISGLTPLTTYTIRVQAFTSVGPGPLSTPALVKTQQGVPSQPINLRVTDFDETSATLQWGRPVHSSENIVSYELYWNDTYANEKHHTAIPAAESYTLNELYPNTLYYVWLAARNQRGEGATTPPIPFRTKQYVPGAPPQNISGEALSPTSIRVSWSPPAERSNGRIVYYRLQFVEKDRPDSEAAVVTIVNVTSTSFILEELKRWTEYKIWVLAGTSVGDGPSSDPIYVRTHEDVGRVSPVGVTFLGHLELNVTLGFVRSSPTLPFYLSALENFNFAHRTVLHPDNYVRRDDTGNTIPPVTLELQSISTCLSVAVPGYFEYQKRFDCSVVIT</sequence>
<proteinExistence type="inferred from homology"/>
<reference evidence="18 19" key="1">
    <citation type="submission" date="2023-10" db="EMBL/GenBank/DDBJ databases">
        <title>Genomes of two closely related lineages of the louse Polyplax serrata with different host specificities.</title>
        <authorList>
            <person name="Martinu J."/>
            <person name="Tarabai H."/>
            <person name="Stefka J."/>
            <person name="Hypsa V."/>
        </authorList>
    </citation>
    <scope>NUCLEOTIDE SEQUENCE [LARGE SCALE GENOMIC DNA]</scope>
    <source>
        <strain evidence="18">HR10_N</strain>
    </source>
</reference>
<dbReference type="Pfam" id="PF00041">
    <property type="entry name" value="fn3"/>
    <property type="match status" value="4"/>
</dbReference>
<dbReference type="InterPro" id="IPR003599">
    <property type="entry name" value="Ig_sub"/>
</dbReference>
<dbReference type="InterPro" id="IPR013098">
    <property type="entry name" value="Ig_I-set"/>
</dbReference>
<feature type="domain" description="Fibronectin type-III" evidence="17">
    <location>
        <begin position="401"/>
        <end position="495"/>
    </location>
</feature>
<dbReference type="InterPro" id="IPR013783">
    <property type="entry name" value="Ig-like_fold"/>
</dbReference>
<evidence type="ECO:0000259" key="17">
    <source>
        <dbReference type="PROSITE" id="PS50853"/>
    </source>
</evidence>
<dbReference type="Gene3D" id="2.60.40.10">
    <property type="entry name" value="Immunoglobulins"/>
    <property type="match status" value="6"/>
</dbReference>
<evidence type="ECO:0000256" key="11">
    <source>
        <dbReference type="ARBA" id="ARBA00023157"/>
    </source>
</evidence>
<keyword evidence="11" id="KW-1015">Disulfide bond</keyword>
<keyword evidence="7" id="KW-0378">Hydrolase</keyword>
<feature type="domain" description="Fibronectin type-III" evidence="17">
    <location>
        <begin position="499"/>
        <end position="590"/>
    </location>
</feature>
<feature type="domain" description="Fibronectin type-III" evidence="17">
    <location>
        <begin position="595"/>
        <end position="691"/>
    </location>
</feature>
<name>A0AAN8NYW2_POLSC</name>
<evidence type="ECO:0000256" key="10">
    <source>
        <dbReference type="ARBA" id="ARBA00023136"/>
    </source>
</evidence>
<protein>
    <recommendedName>
        <fullName evidence="3">protein-tyrosine-phosphatase</fullName>
        <ecNumber evidence="3">3.1.3.48</ecNumber>
    </recommendedName>
</protein>
<comment type="catalytic activity">
    <reaction evidence="15">
        <text>O-phospho-L-tyrosyl-[protein] + H2O = L-tyrosyl-[protein] + phosphate</text>
        <dbReference type="Rhea" id="RHEA:10684"/>
        <dbReference type="Rhea" id="RHEA-COMP:10136"/>
        <dbReference type="Rhea" id="RHEA-COMP:20101"/>
        <dbReference type="ChEBI" id="CHEBI:15377"/>
        <dbReference type="ChEBI" id="CHEBI:43474"/>
        <dbReference type="ChEBI" id="CHEBI:46858"/>
        <dbReference type="ChEBI" id="CHEBI:61978"/>
        <dbReference type="EC" id="3.1.3.48"/>
    </reaction>
</comment>
<keyword evidence="9" id="KW-1133">Transmembrane helix</keyword>
<dbReference type="InterPro" id="IPR036116">
    <property type="entry name" value="FN3_sf"/>
</dbReference>
<dbReference type="EC" id="3.1.3.48" evidence="3"/>
<evidence type="ECO:0000256" key="8">
    <source>
        <dbReference type="ARBA" id="ARBA00022912"/>
    </source>
</evidence>
<keyword evidence="8" id="KW-0904">Protein phosphatase</keyword>
<dbReference type="GO" id="GO:0030154">
    <property type="term" value="P:cell differentiation"/>
    <property type="evidence" value="ECO:0007669"/>
    <property type="project" value="UniProtKB-ARBA"/>
</dbReference>
<dbReference type="GO" id="GO:0009653">
    <property type="term" value="P:anatomical structure morphogenesis"/>
    <property type="evidence" value="ECO:0007669"/>
    <property type="project" value="UniProtKB-ARBA"/>
</dbReference>
<dbReference type="SMART" id="SM00060">
    <property type="entry name" value="FN3"/>
    <property type="match status" value="4"/>
</dbReference>
<evidence type="ECO:0000256" key="4">
    <source>
        <dbReference type="ARBA" id="ARBA00022692"/>
    </source>
</evidence>
<dbReference type="FunFam" id="2.60.40.10:FF:001111">
    <property type="entry name" value="tyrosine-protein phosphatase Lar isoform X1"/>
    <property type="match status" value="1"/>
</dbReference>
<dbReference type="PROSITE" id="PS50835">
    <property type="entry name" value="IG_LIKE"/>
    <property type="match status" value="2"/>
</dbReference>
<evidence type="ECO:0000256" key="12">
    <source>
        <dbReference type="ARBA" id="ARBA00023170"/>
    </source>
</evidence>
<evidence type="ECO:0000256" key="9">
    <source>
        <dbReference type="ARBA" id="ARBA00022989"/>
    </source>
</evidence>
<comment type="similarity">
    <text evidence="2">Belongs to the protein-tyrosine phosphatase family. Receptor class 2A subfamily.</text>
</comment>
<evidence type="ECO:0000256" key="2">
    <source>
        <dbReference type="ARBA" id="ARBA00010504"/>
    </source>
</evidence>
<dbReference type="GO" id="GO:0004725">
    <property type="term" value="F:protein tyrosine phosphatase activity"/>
    <property type="evidence" value="ECO:0007669"/>
    <property type="project" value="UniProtKB-EC"/>
</dbReference>
<gene>
    <name evidence="18" type="ORF">RUM43_014700</name>
</gene>
<evidence type="ECO:0000256" key="3">
    <source>
        <dbReference type="ARBA" id="ARBA00013064"/>
    </source>
</evidence>
<dbReference type="PANTHER" id="PTHR44170">
    <property type="entry name" value="PROTEIN SIDEKICK"/>
    <property type="match status" value="1"/>
</dbReference>
<keyword evidence="14" id="KW-0393">Immunoglobulin domain</keyword>
<feature type="domain" description="Fibronectin type-III" evidence="17">
    <location>
        <begin position="291"/>
        <end position="381"/>
    </location>
</feature>
<dbReference type="SMART" id="SM00408">
    <property type="entry name" value="IGc2"/>
    <property type="match status" value="2"/>
</dbReference>
<feature type="domain" description="Ig-like" evidence="16">
    <location>
        <begin position="200"/>
        <end position="284"/>
    </location>
</feature>
<dbReference type="SMART" id="SM00409">
    <property type="entry name" value="IG"/>
    <property type="match status" value="3"/>
</dbReference>
<keyword evidence="13" id="KW-0325">Glycoprotein</keyword>
<dbReference type="GO" id="GO:0016020">
    <property type="term" value="C:membrane"/>
    <property type="evidence" value="ECO:0007669"/>
    <property type="project" value="UniProtKB-SubCell"/>
</dbReference>
<comment type="subcellular location">
    <subcellularLocation>
        <location evidence="1">Membrane</location>
        <topology evidence="1">Single-pass membrane protein</topology>
    </subcellularLocation>
</comment>
<dbReference type="FunFam" id="2.60.40.10:FF:000551">
    <property type="entry name" value="Protogenin A"/>
    <property type="match status" value="1"/>
</dbReference>
<dbReference type="FunFam" id="2.60.40.10:FF:000010">
    <property type="entry name" value="receptor-type tyrosine-protein phosphatase delta isoform X1"/>
    <property type="match status" value="1"/>
</dbReference>
<dbReference type="CDD" id="cd00063">
    <property type="entry name" value="FN3"/>
    <property type="match status" value="4"/>
</dbReference>
<evidence type="ECO:0000256" key="14">
    <source>
        <dbReference type="ARBA" id="ARBA00023319"/>
    </source>
</evidence>
<evidence type="ECO:0000259" key="16">
    <source>
        <dbReference type="PROSITE" id="PS50835"/>
    </source>
</evidence>
<feature type="domain" description="Ig-like" evidence="16">
    <location>
        <begin position="101"/>
        <end position="190"/>
    </location>
</feature>
<dbReference type="AlphaFoldDB" id="A0AAN8NYW2"/>
<dbReference type="PROSITE" id="PS50853">
    <property type="entry name" value="FN3"/>
    <property type="match status" value="4"/>
</dbReference>
<dbReference type="SUPFAM" id="SSF48726">
    <property type="entry name" value="Immunoglobulin"/>
    <property type="match status" value="2"/>
</dbReference>
<evidence type="ECO:0000256" key="5">
    <source>
        <dbReference type="ARBA" id="ARBA00022729"/>
    </source>
</evidence>
<dbReference type="InterPro" id="IPR003598">
    <property type="entry name" value="Ig_sub2"/>
</dbReference>
<dbReference type="InterPro" id="IPR003961">
    <property type="entry name" value="FN3_dom"/>
</dbReference>
<evidence type="ECO:0000313" key="18">
    <source>
        <dbReference type="EMBL" id="KAK6617098.1"/>
    </source>
</evidence>
<dbReference type="FunFam" id="2.60.40.10:FF:000027">
    <property type="entry name" value="receptor-type tyrosine-protein phosphatase delta isoform X1"/>
    <property type="match status" value="1"/>
</dbReference>
<organism evidence="18 19">
    <name type="scientific">Polyplax serrata</name>
    <name type="common">Common mouse louse</name>
    <dbReference type="NCBI Taxonomy" id="468196"/>
    <lineage>
        <taxon>Eukaryota</taxon>
        <taxon>Metazoa</taxon>
        <taxon>Ecdysozoa</taxon>
        <taxon>Arthropoda</taxon>
        <taxon>Hexapoda</taxon>
        <taxon>Insecta</taxon>
        <taxon>Pterygota</taxon>
        <taxon>Neoptera</taxon>
        <taxon>Paraneoptera</taxon>
        <taxon>Psocodea</taxon>
        <taxon>Troctomorpha</taxon>
        <taxon>Phthiraptera</taxon>
        <taxon>Anoplura</taxon>
        <taxon>Polyplacidae</taxon>
        <taxon>Polyplax</taxon>
    </lineage>
</organism>
<keyword evidence="5" id="KW-0732">Signal</keyword>